<evidence type="ECO:0000313" key="8">
    <source>
        <dbReference type="Proteomes" id="UP000029120"/>
    </source>
</evidence>
<dbReference type="EMBL" id="KL972039">
    <property type="protein sequence ID" value="KFK24103.1"/>
    <property type="molecule type" value="Genomic_DNA"/>
</dbReference>
<keyword evidence="2" id="KW-0028">Amino-acid biosynthesis</keyword>
<dbReference type="Gene3D" id="3.60.70.12">
    <property type="entry name" value="L-amino peptidase D-ALA esterase/amidase"/>
    <property type="match status" value="1"/>
</dbReference>
<evidence type="ECO:0000256" key="4">
    <source>
        <dbReference type="ARBA" id="ARBA00022813"/>
    </source>
</evidence>
<dbReference type="Gene3D" id="3.10.20.340">
    <property type="entry name" value="ArgJ beta chain, C-terminal domain"/>
    <property type="match status" value="1"/>
</dbReference>
<name>A0A087G2K1_ARAAL</name>
<dbReference type="GO" id="GO:0004358">
    <property type="term" value="F:L-glutamate N-acetyltransferase activity, acting on acetyl-L-ornithine as donor"/>
    <property type="evidence" value="ECO:0007669"/>
    <property type="project" value="InterPro"/>
</dbReference>
<dbReference type="GO" id="GO:0004042">
    <property type="term" value="F:L-glutamate N-acetyltransferase activity"/>
    <property type="evidence" value="ECO:0007669"/>
    <property type="project" value="TreeGrafter"/>
</dbReference>
<gene>
    <name evidence="7" type="ORF">AALP_AAs65441U000100</name>
</gene>
<proteinExistence type="inferred from homology"/>
<dbReference type="Gramene" id="KFK24103">
    <property type="protein sequence ID" value="KFK24103"/>
    <property type="gene ID" value="AALP_AAs65441U000100"/>
</dbReference>
<protein>
    <submittedName>
        <fullName evidence="7">Uncharacterized protein</fullName>
    </submittedName>
</protein>
<keyword evidence="2" id="KW-0055">Arginine biosynthesis</keyword>
<dbReference type="GO" id="GO:0006526">
    <property type="term" value="P:L-arginine biosynthetic process"/>
    <property type="evidence" value="ECO:0007669"/>
    <property type="project" value="UniProtKB-KW"/>
</dbReference>
<dbReference type="InterPro" id="IPR042195">
    <property type="entry name" value="ArgJ_beta_C"/>
</dbReference>
<dbReference type="SUPFAM" id="SSF56266">
    <property type="entry name" value="DmpA/ArgJ-like"/>
    <property type="match status" value="1"/>
</dbReference>
<sequence>MFGIAQVGGTTVRVGGMAKGSGMIHPNMATMLGVITTDALVESDIWRKIVKVSVNRSFNQITMGIQVLSESPSISSLNCNEAAQLQACLDAVMQGLAKSIAWDGEGATCLIEERKQKQTQRKLHARWLPLHWSKQAVYGRDPNWGRIATAAGYAGVSFEMNKLKISLGEFSLMEGGQSLHFDRDGQVTTSRKPGRFTM</sequence>
<keyword evidence="6" id="KW-0012">Acyltransferase</keyword>
<organism evidence="7 8">
    <name type="scientific">Arabis alpina</name>
    <name type="common">Alpine rock-cress</name>
    <dbReference type="NCBI Taxonomy" id="50452"/>
    <lineage>
        <taxon>Eukaryota</taxon>
        <taxon>Viridiplantae</taxon>
        <taxon>Streptophyta</taxon>
        <taxon>Embryophyta</taxon>
        <taxon>Tracheophyta</taxon>
        <taxon>Spermatophyta</taxon>
        <taxon>Magnoliopsida</taxon>
        <taxon>eudicotyledons</taxon>
        <taxon>Gunneridae</taxon>
        <taxon>Pentapetalae</taxon>
        <taxon>rosids</taxon>
        <taxon>malvids</taxon>
        <taxon>Brassicales</taxon>
        <taxon>Brassicaceae</taxon>
        <taxon>Arabideae</taxon>
        <taxon>Arabis</taxon>
    </lineage>
</organism>
<dbReference type="InterPro" id="IPR016117">
    <property type="entry name" value="ArgJ-like_dom_sf"/>
</dbReference>
<evidence type="ECO:0000256" key="1">
    <source>
        <dbReference type="ARBA" id="ARBA00006774"/>
    </source>
</evidence>
<evidence type="ECO:0000256" key="2">
    <source>
        <dbReference type="ARBA" id="ARBA00022571"/>
    </source>
</evidence>
<dbReference type="InterPro" id="IPR002813">
    <property type="entry name" value="Arg_biosynth_ArgJ"/>
</dbReference>
<dbReference type="Pfam" id="PF01960">
    <property type="entry name" value="ArgJ"/>
    <property type="match status" value="1"/>
</dbReference>
<evidence type="ECO:0000256" key="3">
    <source>
        <dbReference type="ARBA" id="ARBA00022679"/>
    </source>
</evidence>
<dbReference type="PANTHER" id="PTHR23100:SF0">
    <property type="entry name" value="ARGININE BIOSYNTHESIS BIFUNCTIONAL PROTEIN ARGJ, MITOCHONDRIAL"/>
    <property type="match status" value="1"/>
</dbReference>
<reference evidence="8" key="1">
    <citation type="journal article" date="2015" name="Nat. Plants">
        <title>Genome expansion of Arabis alpina linked with retrotransposition and reduced symmetric DNA methylation.</title>
        <authorList>
            <person name="Willing E.M."/>
            <person name="Rawat V."/>
            <person name="Mandakova T."/>
            <person name="Maumus F."/>
            <person name="James G.V."/>
            <person name="Nordstroem K.J."/>
            <person name="Becker C."/>
            <person name="Warthmann N."/>
            <person name="Chica C."/>
            <person name="Szarzynska B."/>
            <person name="Zytnicki M."/>
            <person name="Albani M.C."/>
            <person name="Kiefer C."/>
            <person name="Bergonzi S."/>
            <person name="Castaings L."/>
            <person name="Mateos J.L."/>
            <person name="Berns M.C."/>
            <person name="Bujdoso N."/>
            <person name="Piofczyk T."/>
            <person name="de Lorenzo L."/>
            <person name="Barrero-Sicilia C."/>
            <person name="Mateos I."/>
            <person name="Piednoel M."/>
            <person name="Hagmann J."/>
            <person name="Chen-Min-Tao R."/>
            <person name="Iglesias-Fernandez R."/>
            <person name="Schuster S.C."/>
            <person name="Alonso-Blanco C."/>
            <person name="Roudier F."/>
            <person name="Carbonero P."/>
            <person name="Paz-Ares J."/>
            <person name="Davis S.J."/>
            <person name="Pecinka A."/>
            <person name="Quesneville H."/>
            <person name="Colot V."/>
            <person name="Lysak M.A."/>
            <person name="Weigel D."/>
            <person name="Coupland G."/>
            <person name="Schneeberger K."/>
        </authorList>
    </citation>
    <scope>NUCLEOTIDE SEQUENCE [LARGE SCALE GENOMIC DNA]</scope>
    <source>
        <strain evidence="8">cv. Pajares</strain>
    </source>
</reference>
<keyword evidence="3" id="KW-0808">Transferase</keyword>
<evidence type="ECO:0000313" key="7">
    <source>
        <dbReference type="EMBL" id="KFK24103.1"/>
    </source>
</evidence>
<evidence type="ECO:0000256" key="6">
    <source>
        <dbReference type="ARBA" id="ARBA00023315"/>
    </source>
</evidence>
<dbReference type="PANTHER" id="PTHR23100">
    <property type="entry name" value="ARGININE BIOSYNTHESIS BIFUNCTIONAL PROTEIN ARGJ"/>
    <property type="match status" value="1"/>
</dbReference>
<accession>A0A087G2K1</accession>
<dbReference type="OrthoDB" id="2017946at2759"/>
<evidence type="ECO:0000256" key="5">
    <source>
        <dbReference type="ARBA" id="ARBA00023268"/>
    </source>
</evidence>
<keyword evidence="8" id="KW-1185">Reference proteome</keyword>
<keyword evidence="4" id="KW-0068">Autocatalytic cleavage</keyword>
<dbReference type="eggNOG" id="KOG2786">
    <property type="taxonomic scope" value="Eukaryota"/>
</dbReference>
<dbReference type="GO" id="GO:0006592">
    <property type="term" value="P:ornithine biosynthetic process"/>
    <property type="evidence" value="ECO:0007669"/>
    <property type="project" value="TreeGrafter"/>
</dbReference>
<dbReference type="Proteomes" id="UP000029120">
    <property type="component" value="Unassembled WGS sequence"/>
</dbReference>
<dbReference type="AlphaFoldDB" id="A0A087G2K1"/>
<comment type="similarity">
    <text evidence="1">Belongs to the ArgJ family.</text>
</comment>
<keyword evidence="5" id="KW-0511">Multifunctional enzyme</keyword>